<accession>A0ACC2TMK8</accession>
<dbReference type="Proteomes" id="UP001165960">
    <property type="component" value="Unassembled WGS sequence"/>
</dbReference>
<organism evidence="1 2">
    <name type="scientific">Entomophthora muscae</name>
    <dbReference type="NCBI Taxonomy" id="34485"/>
    <lineage>
        <taxon>Eukaryota</taxon>
        <taxon>Fungi</taxon>
        <taxon>Fungi incertae sedis</taxon>
        <taxon>Zoopagomycota</taxon>
        <taxon>Entomophthoromycotina</taxon>
        <taxon>Entomophthoromycetes</taxon>
        <taxon>Entomophthorales</taxon>
        <taxon>Entomophthoraceae</taxon>
        <taxon>Entomophthora</taxon>
    </lineage>
</organism>
<sequence length="237" mass="26189">MLEYLGLLAPVVDNVSSALFHLAADFFAVPWPALYSASPKSSVSNFLLQMLFSISVLVATFCYTSKGSKLVSPCTQFGLVLLKQLTICLIYPHCFSLNSASCHLTLTLLATSAVTIPPGSQAILDSQILYELPERTFLELYSPPLLGCNEPYLCLGILDVSPKDPVQFLVANLTALPIHISRGQVIGYVKLLNAPDVISLHPFDMFHDFNLPEDEPQNYPCSLLKTSRNYSWCNKKR</sequence>
<gene>
    <name evidence="1" type="ORF">DSO57_1035723</name>
</gene>
<evidence type="ECO:0000313" key="2">
    <source>
        <dbReference type="Proteomes" id="UP001165960"/>
    </source>
</evidence>
<name>A0ACC2TMK8_9FUNG</name>
<protein>
    <submittedName>
        <fullName evidence="1">Uncharacterized protein</fullName>
    </submittedName>
</protein>
<comment type="caution">
    <text evidence="1">The sequence shown here is derived from an EMBL/GenBank/DDBJ whole genome shotgun (WGS) entry which is preliminary data.</text>
</comment>
<keyword evidence="2" id="KW-1185">Reference proteome</keyword>
<evidence type="ECO:0000313" key="1">
    <source>
        <dbReference type="EMBL" id="KAJ9075482.1"/>
    </source>
</evidence>
<proteinExistence type="predicted"/>
<reference evidence="1" key="1">
    <citation type="submission" date="2022-04" db="EMBL/GenBank/DDBJ databases">
        <title>Genome of the entomopathogenic fungus Entomophthora muscae.</title>
        <authorList>
            <person name="Elya C."/>
            <person name="Lovett B.R."/>
            <person name="Lee E."/>
            <person name="Macias A.M."/>
            <person name="Hajek A.E."/>
            <person name="De Bivort B.L."/>
            <person name="Kasson M.T."/>
            <person name="De Fine Licht H.H."/>
            <person name="Stajich J.E."/>
        </authorList>
    </citation>
    <scope>NUCLEOTIDE SEQUENCE</scope>
    <source>
        <strain evidence="1">Berkeley</strain>
    </source>
</reference>
<dbReference type="EMBL" id="QTSX02002453">
    <property type="protein sequence ID" value="KAJ9075482.1"/>
    <property type="molecule type" value="Genomic_DNA"/>
</dbReference>